<gene>
    <name evidence="1" type="ORF">DHETER_LOCUS14752</name>
</gene>
<reference evidence="1" key="1">
    <citation type="submission" date="2021-06" db="EMBL/GenBank/DDBJ databases">
        <authorList>
            <person name="Kallberg Y."/>
            <person name="Tangrot J."/>
            <person name="Rosling A."/>
        </authorList>
    </citation>
    <scope>NUCLEOTIDE SEQUENCE</scope>
    <source>
        <strain evidence="1">IL203A</strain>
    </source>
</reference>
<keyword evidence="2" id="KW-1185">Reference proteome</keyword>
<proteinExistence type="predicted"/>
<organism evidence="1 2">
    <name type="scientific">Dentiscutata heterogama</name>
    <dbReference type="NCBI Taxonomy" id="1316150"/>
    <lineage>
        <taxon>Eukaryota</taxon>
        <taxon>Fungi</taxon>
        <taxon>Fungi incertae sedis</taxon>
        <taxon>Mucoromycota</taxon>
        <taxon>Glomeromycotina</taxon>
        <taxon>Glomeromycetes</taxon>
        <taxon>Diversisporales</taxon>
        <taxon>Gigasporaceae</taxon>
        <taxon>Dentiscutata</taxon>
    </lineage>
</organism>
<name>A0ACA9QLE1_9GLOM</name>
<protein>
    <submittedName>
        <fullName evidence="1">7225_t:CDS:1</fullName>
    </submittedName>
</protein>
<feature type="non-terminal residue" evidence="1">
    <location>
        <position position="1"/>
    </location>
</feature>
<feature type="non-terminal residue" evidence="1">
    <location>
        <position position="131"/>
    </location>
</feature>
<dbReference type="Proteomes" id="UP000789702">
    <property type="component" value="Unassembled WGS sequence"/>
</dbReference>
<accession>A0ACA9QLE1</accession>
<comment type="caution">
    <text evidence="1">The sequence shown here is derived from an EMBL/GenBank/DDBJ whole genome shotgun (WGS) entry which is preliminary data.</text>
</comment>
<evidence type="ECO:0000313" key="1">
    <source>
        <dbReference type="EMBL" id="CAG8752794.1"/>
    </source>
</evidence>
<dbReference type="EMBL" id="CAJVPU010047003">
    <property type="protein sequence ID" value="CAG8752794.1"/>
    <property type="molecule type" value="Genomic_DNA"/>
</dbReference>
<sequence>EVRPPRVTKSRSDDGDDSEESESEGETESEFEEEELEDRIFRYSEDEEMKLEQPYENNVRWCSADSDDESMVSQYNEQPEGRGSGEAWWELRSDDDYIQESETFDDSDRDEDETGCEFFFEETEEPPYELD</sequence>
<evidence type="ECO:0000313" key="2">
    <source>
        <dbReference type="Proteomes" id="UP000789702"/>
    </source>
</evidence>